<evidence type="ECO:0000313" key="1">
    <source>
        <dbReference type="EMBL" id="MCR1899977.1"/>
    </source>
</evidence>
<dbReference type="InterPro" id="IPR019644">
    <property type="entry name" value="DUF2508"/>
</dbReference>
<accession>A0AAE3HI59</accession>
<sequence>MKAMEQLKEREGMDFLKQWWQELSKLWTRQTPEEIEEAKKKQKTKEFVILVNKAKEDWKDALNYFEEVTDPDLIELAIYRIEATRTFYIYLLKEAKRKGIRAEA</sequence>
<evidence type="ECO:0000313" key="2">
    <source>
        <dbReference type="Proteomes" id="UP001205748"/>
    </source>
</evidence>
<comment type="caution">
    <text evidence="1">The sequence shown here is derived from an EMBL/GenBank/DDBJ whole genome shotgun (WGS) entry which is preliminary data.</text>
</comment>
<dbReference type="RefSeq" id="WP_257532843.1">
    <property type="nucleotide sequence ID" value="NZ_JANKAS010000016.1"/>
</dbReference>
<keyword evidence="2" id="KW-1185">Reference proteome</keyword>
<proteinExistence type="predicted"/>
<dbReference type="Proteomes" id="UP001205748">
    <property type="component" value="Unassembled WGS sequence"/>
</dbReference>
<name>A0AAE3HI59_9FIRM</name>
<reference evidence="1" key="1">
    <citation type="submission" date="2022-07" db="EMBL/GenBank/DDBJ databases">
        <title>Enhanced cultured diversity of the mouse gut microbiota enables custom-made synthetic communities.</title>
        <authorList>
            <person name="Afrizal A."/>
        </authorList>
    </citation>
    <scope>NUCLEOTIDE SEQUENCE</scope>
    <source>
        <strain evidence="1">DSM 28593</strain>
    </source>
</reference>
<gene>
    <name evidence="1" type="ORF">NSA47_13490</name>
</gene>
<organism evidence="1 2">
    <name type="scientific">Irregularibacter muris</name>
    <dbReference type="NCBI Taxonomy" id="1796619"/>
    <lineage>
        <taxon>Bacteria</taxon>
        <taxon>Bacillati</taxon>
        <taxon>Bacillota</taxon>
        <taxon>Clostridia</taxon>
        <taxon>Eubacteriales</taxon>
        <taxon>Eubacteriaceae</taxon>
        <taxon>Irregularibacter</taxon>
    </lineage>
</organism>
<dbReference type="AlphaFoldDB" id="A0AAE3HI59"/>
<protein>
    <submittedName>
        <fullName evidence="1">YaaL family protein</fullName>
    </submittedName>
</protein>
<dbReference type="EMBL" id="JANKAS010000016">
    <property type="protein sequence ID" value="MCR1899977.1"/>
    <property type="molecule type" value="Genomic_DNA"/>
</dbReference>
<dbReference type="Pfam" id="PF10704">
    <property type="entry name" value="DUF2508"/>
    <property type="match status" value="1"/>
</dbReference>